<feature type="transmembrane region" description="Helical" evidence="5">
    <location>
        <begin position="326"/>
        <end position="345"/>
    </location>
</feature>
<dbReference type="Proteomes" id="UP001500767">
    <property type="component" value="Unassembled WGS sequence"/>
</dbReference>
<dbReference type="InterPro" id="IPR020846">
    <property type="entry name" value="MFS_dom"/>
</dbReference>
<organism evidence="7 8">
    <name type="scientific">Microlunatus spumicola</name>
    <dbReference type="NCBI Taxonomy" id="81499"/>
    <lineage>
        <taxon>Bacteria</taxon>
        <taxon>Bacillati</taxon>
        <taxon>Actinomycetota</taxon>
        <taxon>Actinomycetes</taxon>
        <taxon>Propionibacteriales</taxon>
        <taxon>Propionibacteriaceae</taxon>
        <taxon>Microlunatus</taxon>
    </lineage>
</organism>
<feature type="transmembrane region" description="Helical" evidence="5">
    <location>
        <begin position="38"/>
        <end position="55"/>
    </location>
</feature>
<name>A0ABP6XZN3_9ACTN</name>
<feature type="transmembrane region" description="Helical" evidence="5">
    <location>
        <begin position="92"/>
        <end position="113"/>
    </location>
</feature>
<feature type="transmembrane region" description="Helical" evidence="5">
    <location>
        <begin position="264"/>
        <end position="286"/>
    </location>
</feature>
<evidence type="ECO:0000259" key="6">
    <source>
        <dbReference type="PROSITE" id="PS50850"/>
    </source>
</evidence>
<comment type="caution">
    <text evidence="7">The sequence shown here is derived from an EMBL/GenBank/DDBJ whole genome shotgun (WGS) entry which is preliminary data.</text>
</comment>
<dbReference type="InterPro" id="IPR011701">
    <property type="entry name" value="MFS"/>
</dbReference>
<dbReference type="Pfam" id="PF07690">
    <property type="entry name" value="MFS_1"/>
    <property type="match status" value="2"/>
</dbReference>
<evidence type="ECO:0000256" key="4">
    <source>
        <dbReference type="ARBA" id="ARBA00023136"/>
    </source>
</evidence>
<feature type="transmembrane region" description="Helical" evidence="5">
    <location>
        <begin position="434"/>
        <end position="455"/>
    </location>
</feature>
<dbReference type="InterPro" id="IPR036259">
    <property type="entry name" value="MFS_trans_sf"/>
</dbReference>
<feature type="transmembrane region" description="Helical" evidence="5">
    <location>
        <begin position="67"/>
        <end position="86"/>
    </location>
</feature>
<feature type="transmembrane region" description="Helical" evidence="5">
    <location>
        <begin position="191"/>
        <end position="210"/>
    </location>
</feature>
<keyword evidence="4 5" id="KW-0472">Membrane</keyword>
<evidence type="ECO:0000313" key="7">
    <source>
        <dbReference type="EMBL" id="GAA3573919.1"/>
    </source>
</evidence>
<feature type="transmembrane region" description="Helical" evidence="5">
    <location>
        <begin position="222"/>
        <end position="243"/>
    </location>
</feature>
<keyword evidence="2 5" id="KW-0812">Transmembrane</keyword>
<sequence length="468" mass="46928">MVAVVLVAAFMDLVDVTIVAVAAPSIRASLGASPSQVQWTVAAYALSLGAALVTGGRLGDAYGRRRAFLGGLAVFVVASAACALAPTAGVLVATRVVQGLGAGVMVPQVFGIIRSSLDPRQTGAALGAYGAVQGLASIAGPLLGGLLVTTDLLGLGWRTVFWVNVPIGLVALAIGWRVLPESRQPGPGRLDLVGAGLLAGSLVLVLLPLVQGGTWGWPVWGWVLLLAGVVGLAVFLGVERGLVARGAQPVLDPRLLADRGFSGGLAASATFFGGIASFFLLLSVYLQEGTGRSALTTGLVTLPYALGSLVTSGLGVALAARHGRRLLITGSLVIAASHLGLWWVVGHTDRPTWWQVGAPLLVGGLGLGLAAPPLVDLVLAAVPRRAAGAAAGVLSTVNQVAGALGVAALGALFFTRAGRTGAEVGPGPAYAEAFAAVLPWQVGLYVVAAGLMTLLPRGTQPPGGVAAS</sequence>
<evidence type="ECO:0000256" key="1">
    <source>
        <dbReference type="ARBA" id="ARBA00004651"/>
    </source>
</evidence>
<dbReference type="PANTHER" id="PTHR42718:SF39">
    <property type="entry name" value="ACTINORHODIN TRANSPORTER-RELATED"/>
    <property type="match status" value="1"/>
</dbReference>
<dbReference type="Gene3D" id="1.20.1250.20">
    <property type="entry name" value="MFS general substrate transporter like domains"/>
    <property type="match status" value="1"/>
</dbReference>
<reference evidence="8" key="1">
    <citation type="journal article" date="2019" name="Int. J. Syst. Evol. Microbiol.">
        <title>The Global Catalogue of Microorganisms (GCM) 10K type strain sequencing project: providing services to taxonomists for standard genome sequencing and annotation.</title>
        <authorList>
            <consortium name="The Broad Institute Genomics Platform"/>
            <consortium name="The Broad Institute Genome Sequencing Center for Infectious Disease"/>
            <person name="Wu L."/>
            <person name="Ma J."/>
        </authorList>
    </citation>
    <scope>NUCLEOTIDE SEQUENCE [LARGE SCALE GENOMIC DNA]</scope>
    <source>
        <strain evidence="8">JCM 16540</strain>
    </source>
</reference>
<feature type="transmembrane region" description="Helical" evidence="5">
    <location>
        <begin position="298"/>
        <end position="319"/>
    </location>
</feature>
<keyword evidence="3 5" id="KW-1133">Transmembrane helix</keyword>
<evidence type="ECO:0000256" key="5">
    <source>
        <dbReference type="SAM" id="Phobius"/>
    </source>
</evidence>
<evidence type="ECO:0000256" key="3">
    <source>
        <dbReference type="ARBA" id="ARBA00022989"/>
    </source>
</evidence>
<dbReference type="CDD" id="cd17321">
    <property type="entry name" value="MFS_MMR_MDR_like"/>
    <property type="match status" value="1"/>
</dbReference>
<evidence type="ECO:0000256" key="2">
    <source>
        <dbReference type="ARBA" id="ARBA00022692"/>
    </source>
</evidence>
<dbReference type="PANTHER" id="PTHR42718">
    <property type="entry name" value="MAJOR FACILITATOR SUPERFAMILY MULTIDRUG TRANSPORTER MFSC"/>
    <property type="match status" value="1"/>
</dbReference>
<dbReference type="EMBL" id="BAAAYR010000004">
    <property type="protein sequence ID" value="GAA3573919.1"/>
    <property type="molecule type" value="Genomic_DNA"/>
</dbReference>
<dbReference type="Gene3D" id="1.20.1720.10">
    <property type="entry name" value="Multidrug resistance protein D"/>
    <property type="match status" value="1"/>
</dbReference>
<proteinExistence type="predicted"/>
<feature type="domain" description="Major facilitator superfamily (MFS) profile" evidence="6">
    <location>
        <begin position="1"/>
        <end position="460"/>
    </location>
</feature>
<keyword evidence="8" id="KW-1185">Reference proteome</keyword>
<protein>
    <submittedName>
        <fullName evidence="7">MFS transporter</fullName>
    </submittedName>
</protein>
<feature type="transmembrane region" description="Helical" evidence="5">
    <location>
        <begin position="357"/>
        <end position="382"/>
    </location>
</feature>
<feature type="transmembrane region" description="Helical" evidence="5">
    <location>
        <begin position="389"/>
        <end position="414"/>
    </location>
</feature>
<dbReference type="SUPFAM" id="SSF103473">
    <property type="entry name" value="MFS general substrate transporter"/>
    <property type="match status" value="2"/>
</dbReference>
<feature type="transmembrane region" description="Helical" evidence="5">
    <location>
        <begin position="125"/>
        <end position="148"/>
    </location>
</feature>
<accession>A0ABP6XZN3</accession>
<gene>
    <name evidence="7" type="ORF">GCM10022197_33540</name>
</gene>
<evidence type="ECO:0000313" key="8">
    <source>
        <dbReference type="Proteomes" id="UP001500767"/>
    </source>
</evidence>
<comment type="subcellular location">
    <subcellularLocation>
        <location evidence="1">Cell membrane</location>
        <topology evidence="1">Multi-pass membrane protein</topology>
    </subcellularLocation>
</comment>
<dbReference type="PROSITE" id="PS50850">
    <property type="entry name" value="MFS"/>
    <property type="match status" value="1"/>
</dbReference>
<feature type="transmembrane region" description="Helical" evidence="5">
    <location>
        <begin position="160"/>
        <end position="179"/>
    </location>
</feature>